<evidence type="ECO:0000256" key="4">
    <source>
        <dbReference type="ARBA" id="ARBA00022801"/>
    </source>
</evidence>
<dbReference type="InterPro" id="IPR032632">
    <property type="entry name" value="Peptidase_M16_M"/>
</dbReference>
<comment type="similarity">
    <text evidence="1 7">Belongs to the peptidase M16 family.</text>
</comment>
<evidence type="ECO:0000256" key="1">
    <source>
        <dbReference type="ARBA" id="ARBA00007261"/>
    </source>
</evidence>
<evidence type="ECO:0000256" key="3">
    <source>
        <dbReference type="ARBA" id="ARBA00022723"/>
    </source>
</evidence>
<dbReference type="EMBL" id="LUGH01000017">
    <property type="protein sequence ID" value="OBZ91251.1"/>
    <property type="molecule type" value="Genomic_DNA"/>
</dbReference>
<dbReference type="FunFam" id="3.30.830.10:FF:000005">
    <property type="entry name" value="nardilysin isoform X1"/>
    <property type="match status" value="1"/>
</dbReference>
<dbReference type="STRING" id="101091.A0A1C7NQ65"/>
<dbReference type="InParanoid" id="A0A1C7NQ65"/>
<keyword evidence="6" id="KW-0482">Metalloprotease</keyword>
<keyword evidence="13" id="KW-1185">Reference proteome</keyword>
<dbReference type="OrthoDB" id="952271at2759"/>
<evidence type="ECO:0000259" key="10">
    <source>
        <dbReference type="Pfam" id="PF16187"/>
    </source>
</evidence>
<feature type="domain" description="Peptidase M16 middle/third" evidence="10">
    <location>
        <begin position="393"/>
        <end position="683"/>
    </location>
</feature>
<dbReference type="GO" id="GO:0051603">
    <property type="term" value="P:proteolysis involved in protein catabolic process"/>
    <property type="evidence" value="ECO:0007669"/>
    <property type="project" value="TreeGrafter"/>
</dbReference>
<keyword evidence="2" id="KW-0645">Protease</keyword>
<dbReference type="Pfam" id="PF16187">
    <property type="entry name" value="Peptidase_M16_M"/>
    <property type="match status" value="1"/>
</dbReference>
<evidence type="ECO:0000256" key="6">
    <source>
        <dbReference type="ARBA" id="ARBA00023049"/>
    </source>
</evidence>
<dbReference type="GO" id="GO:0005829">
    <property type="term" value="C:cytosol"/>
    <property type="evidence" value="ECO:0007669"/>
    <property type="project" value="TreeGrafter"/>
</dbReference>
<reference evidence="12 13" key="1">
    <citation type="submission" date="2016-03" db="EMBL/GenBank/DDBJ databases">
        <title>Choanephora cucurbitarum.</title>
        <authorList>
            <person name="Min B."/>
            <person name="Park H."/>
            <person name="Park J.-H."/>
            <person name="Shin H.-D."/>
            <person name="Choi I.-G."/>
        </authorList>
    </citation>
    <scope>NUCLEOTIDE SEQUENCE [LARGE SCALE GENOMIC DNA]</scope>
    <source>
        <strain evidence="12 13">KUS-F28377</strain>
    </source>
</reference>
<dbReference type="Gene3D" id="3.30.830.10">
    <property type="entry name" value="Metalloenzyme, LuxS/M16 peptidase-like"/>
    <property type="match status" value="4"/>
</dbReference>
<dbReference type="Pfam" id="PF22456">
    <property type="entry name" value="PqqF-like_C_4"/>
    <property type="match status" value="1"/>
</dbReference>
<dbReference type="Pfam" id="PF05193">
    <property type="entry name" value="Peptidase_M16_C"/>
    <property type="match status" value="1"/>
</dbReference>
<keyword evidence="3" id="KW-0479">Metal-binding</keyword>
<evidence type="ECO:0000259" key="11">
    <source>
        <dbReference type="Pfam" id="PF22456"/>
    </source>
</evidence>
<dbReference type="FunCoup" id="A0A1C7NQ65">
    <property type="interactions" value="522"/>
</dbReference>
<dbReference type="Pfam" id="PF00675">
    <property type="entry name" value="Peptidase_M16"/>
    <property type="match status" value="1"/>
</dbReference>
<evidence type="ECO:0000313" key="12">
    <source>
        <dbReference type="EMBL" id="OBZ91251.1"/>
    </source>
</evidence>
<evidence type="ECO:0000313" key="13">
    <source>
        <dbReference type="Proteomes" id="UP000093000"/>
    </source>
</evidence>
<name>A0A1C7NQ65_9FUNG</name>
<dbReference type="GO" id="GO:0005739">
    <property type="term" value="C:mitochondrion"/>
    <property type="evidence" value="ECO:0007669"/>
    <property type="project" value="TreeGrafter"/>
</dbReference>
<comment type="caution">
    <text evidence="12">The sequence shown here is derived from an EMBL/GenBank/DDBJ whole genome shotgun (WGS) entry which is preliminary data.</text>
</comment>
<dbReference type="InterPro" id="IPR011249">
    <property type="entry name" value="Metalloenz_LuxS/M16"/>
</dbReference>
<feature type="domain" description="Peptidase M16 N-terminal" evidence="8">
    <location>
        <begin position="48"/>
        <end position="182"/>
    </location>
</feature>
<dbReference type="AlphaFoldDB" id="A0A1C7NQ65"/>
<accession>A0A1C7NQ65</accession>
<dbReference type="GO" id="GO:0046872">
    <property type="term" value="F:metal ion binding"/>
    <property type="evidence" value="ECO:0007669"/>
    <property type="project" value="UniProtKB-KW"/>
</dbReference>
<evidence type="ECO:0000256" key="2">
    <source>
        <dbReference type="ARBA" id="ARBA00022670"/>
    </source>
</evidence>
<sequence>MVSPTFSNEAEWKTSERFSLYTGPLEKSASDNRDYRLIRLNNQLQALLIQDLETDRASAALDVRVGSHSNPKHLQGLAHFCEHLLFLGTKKYPKENDYSSYLSEHSGDSNAYTSSDSTNYFFEVGHQWLEGALDRFSQFFIDPLFSERWTDRELRAVDSEYKKDLQSDYCRINQVQKTLSNPNHPWHMFEIGNLETLMDTPKKLGLDTRQELLKFHDTYYSANLMRLVIVGRESLDQLTEWAVEKFSAVINKDIPVPSFSEPPLTNDHLQTQIFIKPVRKTRTLDMAFPFPDQSLYYECQPAHYISHLVGHEGPGSILSFLKKKNWATYLSSGMSHIGNGYGTMNVTIELTEKGLVNYENVVVSVFEYFELIKESGIKKWIFDEIKSLAHIHFRFSEKYRPCEYTSFLSEQMQDSLPPQYVISGNSLLRKYDPLLIEEHMALLRPDNFRLTLVSQELPKGIECTKTEKWYSTEYEVMSLSEDLLARLKSISKNDEFALPEVNEFIPQKLDVNRTVVNTKKIQPELIQHTSKGKIWYKMDDTFWVPKTNVWIVFKNSVSNITPYHAILTELYVHLLTDSLAEYSYNAQVAGLSYYFYQDAKGLHTMPIKLCVNGYSDRLPLLLEKIIKKMKNTDISLDRFHTYKDELTRCYENFHLEMPLSRSDHYMMQLMNEKFWTYKEYLNELETISMEDLQSFLPSMLASLHIEGLVHGTLTREETIEMFESMQHVLQSRPLLPSQLIGERAILLPEGQHYIYSKTVGDPDEVNSAINYQIQVGDAKDVVLRNHLGLVAQIATEPCFNQLRTLEQLGYIVFSGSSHVSSQLTFYVMVQSERNAIYLENRVLEFLESLRVLILEMSEKEFQSQIDSLIADRKEKPKNLQDEGQRYWNEIYSGYYEFDTEETDIQQIGLITKDSLLSFYDTYIMPESLKSKSVSVHMVSQKEATQTIGNEKFTAELAYPVLVYLELIDKKQMPESDFKALLEDKPLQAESDLRTCLSSTLRLKDIDLDNVIEKIKQGPSALSKRDHTKLPENYIHIHDHVKFKNAMGLSVAPTPFYSFQPIET</sequence>
<proteinExistence type="inferred from homology"/>
<gene>
    <name evidence="12" type="ORF">A0J61_00695</name>
</gene>
<organism evidence="12 13">
    <name type="scientific">Choanephora cucurbitarum</name>
    <dbReference type="NCBI Taxonomy" id="101091"/>
    <lineage>
        <taxon>Eukaryota</taxon>
        <taxon>Fungi</taxon>
        <taxon>Fungi incertae sedis</taxon>
        <taxon>Mucoromycota</taxon>
        <taxon>Mucoromycotina</taxon>
        <taxon>Mucoromycetes</taxon>
        <taxon>Mucorales</taxon>
        <taxon>Mucorineae</taxon>
        <taxon>Choanephoraceae</taxon>
        <taxon>Choanephoroideae</taxon>
        <taxon>Choanephora</taxon>
    </lineage>
</organism>
<dbReference type="FunFam" id="3.30.830.10:FF:000003">
    <property type="entry name" value="Insulin-degrading enzyme"/>
    <property type="match status" value="1"/>
</dbReference>
<dbReference type="Proteomes" id="UP000093000">
    <property type="component" value="Unassembled WGS sequence"/>
</dbReference>
<dbReference type="InterPro" id="IPR050626">
    <property type="entry name" value="Peptidase_M16"/>
</dbReference>
<evidence type="ECO:0000256" key="5">
    <source>
        <dbReference type="ARBA" id="ARBA00022833"/>
    </source>
</evidence>
<dbReference type="InterPro" id="IPR011765">
    <property type="entry name" value="Pept_M16_N"/>
</dbReference>
<feature type="domain" description="Peptidase M16 C-terminal" evidence="9">
    <location>
        <begin position="208"/>
        <end position="387"/>
    </location>
</feature>
<dbReference type="InterPro" id="IPR054734">
    <property type="entry name" value="PqqF-like_C_4"/>
</dbReference>
<dbReference type="PANTHER" id="PTHR43690">
    <property type="entry name" value="NARDILYSIN"/>
    <property type="match status" value="1"/>
</dbReference>
<keyword evidence="5" id="KW-0862">Zinc</keyword>
<protein>
    <recommendedName>
        <fullName evidence="14">Insulin-degrading enzyme</fullName>
    </recommendedName>
</protein>
<dbReference type="SUPFAM" id="SSF63411">
    <property type="entry name" value="LuxS/MPP-like metallohydrolase"/>
    <property type="match status" value="4"/>
</dbReference>
<dbReference type="PANTHER" id="PTHR43690:SF18">
    <property type="entry name" value="INSULIN-DEGRADING ENZYME-RELATED"/>
    <property type="match status" value="1"/>
</dbReference>
<evidence type="ECO:0000256" key="7">
    <source>
        <dbReference type="RuleBase" id="RU004447"/>
    </source>
</evidence>
<keyword evidence="4" id="KW-0378">Hydrolase</keyword>
<evidence type="ECO:0000259" key="9">
    <source>
        <dbReference type="Pfam" id="PF05193"/>
    </source>
</evidence>
<dbReference type="InterPro" id="IPR007863">
    <property type="entry name" value="Peptidase_M16_C"/>
</dbReference>
<dbReference type="InterPro" id="IPR001431">
    <property type="entry name" value="Pept_M16_Zn_BS"/>
</dbReference>
<dbReference type="PROSITE" id="PS00143">
    <property type="entry name" value="INSULINASE"/>
    <property type="match status" value="1"/>
</dbReference>
<dbReference type="GO" id="GO:0004222">
    <property type="term" value="F:metalloendopeptidase activity"/>
    <property type="evidence" value="ECO:0007669"/>
    <property type="project" value="InterPro"/>
</dbReference>
<evidence type="ECO:0000259" key="8">
    <source>
        <dbReference type="Pfam" id="PF00675"/>
    </source>
</evidence>
<feature type="domain" description="Coenzyme PQQ synthesis protein F-like C-terminal lobe" evidence="11">
    <location>
        <begin position="789"/>
        <end position="887"/>
    </location>
</feature>
<evidence type="ECO:0008006" key="14">
    <source>
        <dbReference type="Google" id="ProtNLM"/>
    </source>
</evidence>
<dbReference type="FunFam" id="3.30.830.10:FF:000004">
    <property type="entry name" value="Putative insulin-degrading enzyme"/>
    <property type="match status" value="1"/>
</dbReference>
<dbReference type="GO" id="GO:0043171">
    <property type="term" value="P:peptide catabolic process"/>
    <property type="evidence" value="ECO:0007669"/>
    <property type="project" value="TreeGrafter"/>
</dbReference>